<dbReference type="PANTHER" id="PTHR15688">
    <property type="entry name" value="KINETOCHORE-ASSOCIATED PROTEIN 1"/>
    <property type="match status" value="1"/>
</dbReference>
<gene>
    <name evidence="2" type="ORF">SVUK_LOCUS17885</name>
</gene>
<dbReference type="PANTHER" id="PTHR15688:SF1">
    <property type="entry name" value="KINETOCHORE-ASSOCIATED PROTEIN 1"/>
    <property type="match status" value="1"/>
</dbReference>
<name>A0A3P7K3B3_STRVU</name>
<dbReference type="EMBL" id="UYYB01119888">
    <property type="protein sequence ID" value="VDM82887.1"/>
    <property type="molecule type" value="Genomic_DNA"/>
</dbReference>
<evidence type="ECO:0000313" key="2">
    <source>
        <dbReference type="EMBL" id="VDM82887.1"/>
    </source>
</evidence>
<dbReference type="Proteomes" id="UP000270094">
    <property type="component" value="Unassembled WGS sequence"/>
</dbReference>
<evidence type="ECO:0000259" key="1">
    <source>
        <dbReference type="Pfam" id="PF10493"/>
    </source>
</evidence>
<dbReference type="GO" id="GO:1990423">
    <property type="term" value="C:RZZ complex"/>
    <property type="evidence" value="ECO:0007669"/>
    <property type="project" value="TreeGrafter"/>
</dbReference>
<dbReference type="GO" id="GO:0005828">
    <property type="term" value="C:kinetochore microtubule"/>
    <property type="evidence" value="ECO:0007669"/>
    <property type="project" value="TreeGrafter"/>
</dbReference>
<dbReference type="GO" id="GO:0005737">
    <property type="term" value="C:cytoplasm"/>
    <property type="evidence" value="ECO:0007669"/>
    <property type="project" value="TreeGrafter"/>
</dbReference>
<dbReference type="InterPro" id="IPR019527">
    <property type="entry name" value="RZZ-complex_KNTC1/ROD_C"/>
</dbReference>
<organism evidence="2 3">
    <name type="scientific">Strongylus vulgaris</name>
    <name type="common">Blood worm</name>
    <dbReference type="NCBI Taxonomy" id="40348"/>
    <lineage>
        <taxon>Eukaryota</taxon>
        <taxon>Metazoa</taxon>
        <taxon>Ecdysozoa</taxon>
        <taxon>Nematoda</taxon>
        <taxon>Chromadorea</taxon>
        <taxon>Rhabditida</taxon>
        <taxon>Rhabditina</taxon>
        <taxon>Rhabditomorpha</taxon>
        <taxon>Strongyloidea</taxon>
        <taxon>Strongylidae</taxon>
        <taxon>Strongylus</taxon>
    </lineage>
</organism>
<dbReference type="GO" id="GO:0031267">
    <property type="term" value="F:small GTPase binding"/>
    <property type="evidence" value="ECO:0007669"/>
    <property type="project" value="TreeGrafter"/>
</dbReference>
<keyword evidence="3" id="KW-1185">Reference proteome</keyword>
<dbReference type="OrthoDB" id="5868545at2759"/>
<sequence length="182" mass="20558">MDSSERVAIEEQVTRLSMAIEKYNTELILKKSGLYNEKTCDLIESPADLIGYIYTNCIDWKSAKDREEKMSVAEQLARANHLRNLSQIQEELATSWLIADKTDDAYAVDPNDTMGNAALDVGISGSDENELFLLPFFDVTVDRIVYILKLINMDKIMGDLITYLRRVGPSSLSQKEPILSML</sequence>
<accession>A0A3P7K3B3</accession>
<dbReference type="GO" id="GO:1903394">
    <property type="term" value="P:protein localization to kinetochore involved in kinetochore assembly"/>
    <property type="evidence" value="ECO:0007669"/>
    <property type="project" value="TreeGrafter"/>
</dbReference>
<feature type="domain" description="RZZ complex subunit KNTC1/ROD C-terminal" evidence="1">
    <location>
        <begin position="10"/>
        <end position="161"/>
    </location>
</feature>
<dbReference type="Pfam" id="PF10493">
    <property type="entry name" value="Rod_C"/>
    <property type="match status" value="1"/>
</dbReference>
<protein>
    <recommendedName>
        <fullName evidence="1">RZZ complex subunit KNTC1/ROD C-terminal domain-containing protein</fullName>
    </recommendedName>
</protein>
<dbReference type="InterPro" id="IPR052802">
    <property type="entry name" value="KNTC1"/>
</dbReference>
<dbReference type="GO" id="GO:0000070">
    <property type="term" value="P:mitotic sister chromatid segregation"/>
    <property type="evidence" value="ECO:0007669"/>
    <property type="project" value="TreeGrafter"/>
</dbReference>
<reference evidence="2 3" key="1">
    <citation type="submission" date="2018-11" db="EMBL/GenBank/DDBJ databases">
        <authorList>
            <consortium name="Pathogen Informatics"/>
        </authorList>
    </citation>
    <scope>NUCLEOTIDE SEQUENCE [LARGE SCALE GENOMIC DNA]</scope>
</reference>
<proteinExistence type="predicted"/>
<evidence type="ECO:0000313" key="3">
    <source>
        <dbReference type="Proteomes" id="UP000270094"/>
    </source>
</evidence>
<dbReference type="GO" id="GO:0007094">
    <property type="term" value="P:mitotic spindle assembly checkpoint signaling"/>
    <property type="evidence" value="ECO:0007669"/>
    <property type="project" value="TreeGrafter"/>
</dbReference>
<dbReference type="AlphaFoldDB" id="A0A3P7K3B3"/>